<reference evidence="1" key="1">
    <citation type="submission" date="2023-05" db="EMBL/GenBank/DDBJ databases">
        <title>Cataloging the Phylogenetic Diversity of Human Bladder Bacteria.</title>
        <authorList>
            <person name="Du J."/>
        </authorList>
    </citation>
    <scope>NUCLEOTIDE SEQUENCE</scope>
    <source>
        <strain evidence="1">UMB1231</strain>
    </source>
</reference>
<dbReference type="Pfam" id="PF09344">
    <property type="entry name" value="Cas_CT1975"/>
    <property type="match status" value="1"/>
</dbReference>
<sequence>MMNNRLFLDIHVIQTLPPSNINRDDTGSPKTAQYGGVRRARVSSQSWKKAIRDYFKENGDQANVGVRTLEIVKFIANKIQEIDAEIDFETAQKMADDVLNKASIKTKDFKAKALFFLGDIQAKRLAQAAIDQVDDKKVLQAILKDNPSIDIALFGRMVADDPSLNEDASCQVAHAISTHAVETEFDFYTAVDDQAPEDNAGAGMLGTVEFNSSTLYRYANIALHEFEQQIQSKEATIKATQLFIEAFIKALPTGKLNTFANQTLPQAVLVQLRSDRPVNLVTAFEKPIRSSEGYVDQSIQELFEESIKVAKIANKPLSSYVLLLDKCDLESIVGQEVDSMDGLKSLISQELEELLPEMSE</sequence>
<accession>A0AAJ1Q591</accession>
<comment type="caution">
    <text evidence="1">The sequence shown here is derived from an EMBL/GenBank/DDBJ whole genome shotgun (WGS) entry which is preliminary data.</text>
</comment>
<proteinExistence type="predicted"/>
<name>A0AAJ1Q591_9LACT</name>
<dbReference type="EMBL" id="JASOOE010000005">
    <property type="protein sequence ID" value="MDK7187064.1"/>
    <property type="molecule type" value="Genomic_DNA"/>
</dbReference>
<evidence type="ECO:0000313" key="2">
    <source>
        <dbReference type="Proteomes" id="UP001229251"/>
    </source>
</evidence>
<dbReference type="Proteomes" id="UP001229251">
    <property type="component" value="Unassembled WGS sequence"/>
</dbReference>
<dbReference type="InterPro" id="IPR010148">
    <property type="entry name" value="CRISPR-assoc_prot_CT1975"/>
</dbReference>
<protein>
    <submittedName>
        <fullName evidence="1">Type I-E CRISPR-associated protein Cas7/Cse4/CasC</fullName>
    </submittedName>
</protein>
<dbReference type="AlphaFoldDB" id="A0AAJ1Q591"/>
<organism evidence="1 2">
    <name type="scientific">Facklamia hominis</name>
    <dbReference type="NCBI Taxonomy" id="178214"/>
    <lineage>
        <taxon>Bacteria</taxon>
        <taxon>Bacillati</taxon>
        <taxon>Bacillota</taxon>
        <taxon>Bacilli</taxon>
        <taxon>Lactobacillales</taxon>
        <taxon>Aerococcaceae</taxon>
        <taxon>Facklamia</taxon>
    </lineage>
</organism>
<dbReference type="RefSeq" id="WP_210384434.1">
    <property type="nucleotide sequence ID" value="NZ_JASOOE010000005.1"/>
</dbReference>
<gene>
    <name evidence="1" type="primary">cas7e</name>
    <name evidence="1" type="ORF">QP433_03630</name>
</gene>
<evidence type="ECO:0000313" key="1">
    <source>
        <dbReference type="EMBL" id="MDK7187064.1"/>
    </source>
</evidence>
<dbReference type="NCBIfam" id="TIGR01869">
    <property type="entry name" value="casC_Cse4"/>
    <property type="match status" value="1"/>
</dbReference>